<evidence type="ECO:0000313" key="2">
    <source>
        <dbReference type="EMBL" id="GMN51339.1"/>
    </source>
</evidence>
<dbReference type="EMBL" id="BTGU01000037">
    <property type="protein sequence ID" value="GMN51339.1"/>
    <property type="molecule type" value="Genomic_DNA"/>
</dbReference>
<gene>
    <name evidence="2" type="ORF">TIFTF001_020508</name>
</gene>
<name>A0AA88DJL8_FICCA</name>
<reference evidence="2" key="1">
    <citation type="submission" date="2023-07" db="EMBL/GenBank/DDBJ databases">
        <title>draft genome sequence of fig (Ficus carica).</title>
        <authorList>
            <person name="Takahashi T."/>
            <person name="Nishimura K."/>
        </authorList>
    </citation>
    <scope>NUCLEOTIDE SEQUENCE</scope>
</reference>
<comment type="caution">
    <text evidence="2">The sequence shown here is derived from an EMBL/GenBank/DDBJ whole genome shotgun (WGS) entry which is preliminary data.</text>
</comment>
<feature type="region of interest" description="Disordered" evidence="1">
    <location>
        <begin position="1"/>
        <end position="58"/>
    </location>
</feature>
<evidence type="ECO:0000313" key="3">
    <source>
        <dbReference type="Proteomes" id="UP001187192"/>
    </source>
</evidence>
<evidence type="ECO:0000256" key="1">
    <source>
        <dbReference type="SAM" id="MobiDB-lite"/>
    </source>
</evidence>
<proteinExistence type="predicted"/>
<accession>A0AA88DJL8</accession>
<keyword evidence="3" id="KW-1185">Reference proteome</keyword>
<feature type="compositionally biased region" description="Basic and acidic residues" evidence="1">
    <location>
        <begin position="30"/>
        <end position="40"/>
    </location>
</feature>
<organism evidence="2 3">
    <name type="scientific">Ficus carica</name>
    <name type="common">Common fig</name>
    <dbReference type="NCBI Taxonomy" id="3494"/>
    <lineage>
        <taxon>Eukaryota</taxon>
        <taxon>Viridiplantae</taxon>
        <taxon>Streptophyta</taxon>
        <taxon>Embryophyta</taxon>
        <taxon>Tracheophyta</taxon>
        <taxon>Spermatophyta</taxon>
        <taxon>Magnoliopsida</taxon>
        <taxon>eudicotyledons</taxon>
        <taxon>Gunneridae</taxon>
        <taxon>Pentapetalae</taxon>
        <taxon>rosids</taxon>
        <taxon>fabids</taxon>
        <taxon>Rosales</taxon>
        <taxon>Moraceae</taxon>
        <taxon>Ficeae</taxon>
        <taxon>Ficus</taxon>
    </lineage>
</organism>
<protein>
    <submittedName>
        <fullName evidence="2">Uncharacterized protein</fullName>
    </submittedName>
</protein>
<dbReference type="AlphaFoldDB" id="A0AA88DJL8"/>
<sequence length="58" mass="5819">MSKILTEPGGGDGSSDVVDCDNEAVGSIKGGDDGRHDSDISSRAGNSTHGKGGKPFRS</sequence>
<dbReference type="Proteomes" id="UP001187192">
    <property type="component" value="Unassembled WGS sequence"/>
</dbReference>